<evidence type="ECO:0000256" key="2">
    <source>
        <dbReference type="ARBA" id="ARBA00004863"/>
    </source>
</evidence>
<dbReference type="PANTHER" id="PTHR13929">
    <property type="entry name" value="1,4-DIHYDROXY-2-NAPHTHOATE OCTAPRENYLTRANSFERASE"/>
    <property type="match status" value="1"/>
</dbReference>
<protein>
    <submittedName>
        <fullName evidence="10">1,4-dihydroxy-2-naphthoate octaprenyltransferase</fullName>
        <ecNumber evidence="10">2.5.1.74</ecNumber>
    </submittedName>
</protein>
<evidence type="ECO:0000256" key="8">
    <source>
        <dbReference type="ARBA" id="ARBA00023136"/>
    </source>
</evidence>
<keyword evidence="8 9" id="KW-0472">Membrane</keyword>
<dbReference type="InterPro" id="IPR000537">
    <property type="entry name" value="UbiA_prenyltransferase"/>
</dbReference>
<dbReference type="InterPro" id="IPR026046">
    <property type="entry name" value="UBIAD1"/>
</dbReference>
<dbReference type="Pfam" id="PF01040">
    <property type="entry name" value="UbiA"/>
    <property type="match status" value="1"/>
</dbReference>
<keyword evidence="7 9" id="KW-1133">Transmembrane helix</keyword>
<dbReference type="CDD" id="cd13962">
    <property type="entry name" value="PT_UbiA_UBIAD1"/>
    <property type="match status" value="1"/>
</dbReference>
<sequence length="299" mass="32413">MDQNTQFTMNKPKAWWLAIRPRTLPAAVAGVLTGSAVAVQAHQFRFWPAFGALFVALLLQIGSNLANDVFDFEKGVDTGERLGPTRVTQSGLLSPREVKTGAYIVFALAGLIGLALAAYSSWWVLLVGALAILSALAYTAGPYPLGYHGLGEAFVFLFFGMVAVVGTYFVQAGSISALAVWMSIPVGLIIVGILVVNNLRDIDSDRAAGKKTLAVKFGENFAKKEYAFCLILPFILLMVYYLVGLLPWKVLFCMLTIPFVVKTIQTVYWVKGKPLNKALGNTGIIAFLFSILLLIAVIL</sequence>
<dbReference type="EC" id="2.5.1.74" evidence="10"/>
<feature type="transmembrane region" description="Helical" evidence="9">
    <location>
        <begin position="48"/>
        <end position="66"/>
    </location>
</feature>
<feature type="transmembrane region" description="Helical" evidence="9">
    <location>
        <begin position="176"/>
        <end position="196"/>
    </location>
</feature>
<dbReference type="NCBIfam" id="TIGR00751">
    <property type="entry name" value="menA"/>
    <property type="match status" value="1"/>
</dbReference>
<comment type="subcellular location">
    <subcellularLocation>
        <location evidence="1">Membrane</location>
        <topology evidence="1">Multi-pass membrane protein</topology>
    </subcellularLocation>
</comment>
<dbReference type="GO" id="GO:0009234">
    <property type="term" value="P:menaquinone biosynthetic process"/>
    <property type="evidence" value="ECO:0007669"/>
    <property type="project" value="UniProtKB-UniPathway"/>
</dbReference>
<feature type="transmembrane region" description="Helical" evidence="9">
    <location>
        <begin position="153"/>
        <end position="170"/>
    </location>
</feature>
<dbReference type="GO" id="GO:0016020">
    <property type="term" value="C:membrane"/>
    <property type="evidence" value="ECO:0007669"/>
    <property type="project" value="UniProtKB-SubCell"/>
</dbReference>
<evidence type="ECO:0000256" key="6">
    <source>
        <dbReference type="ARBA" id="ARBA00022692"/>
    </source>
</evidence>
<evidence type="ECO:0000256" key="1">
    <source>
        <dbReference type="ARBA" id="ARBA00004141"/>
    </source>
</evidence>
<evidence type="ECO:0000256" key="5">
    <source>
        <dbReference type="ARBA" id="ARBA00022679"/>
    </source>
</evidence>
<feature type="transmembrane region" description="Helical" evidence="9">
    <location>
        <begin position="123"/>
        <end position="141"/>
    </location>
</feature>
<accession>A0A645BSM5</accession>
<dbReference type="AlphaFoldDB" id="A0A645BSM5"/>
<dbReference type="Gene3D" id="1.20.120.1780">
    <property type="entry name" value="UbiA prenyltransferase"/>
    <property type="match status" value="1"/>
</dbReference>
<feature type="transmembrane region" description="Helical" evidence="9">
    <location>
        <begin position="100"/>
        <end position="117"/>
    </location>
</feature>
<keyword evidence="6 9" id="KW-0812">Transmembrane</keyword>
<evidence type="ECO:0000256" key="7">
    <source>
        <dbReference type="ARBA" id="ARBA00022989"/>
    </source>
</evidence>
<comment type="pathway">
    <text evidence="2">Quinol/quinone metabolism; menaquinone biosynthesis.</text>
</comment>
<dbReference type="PANTHER" id="PTHR13929:SF0">
    <property type="entry name" value="UBIA PRENYLTRANSFERASE DOMAIN-CONTAINING PROTEIN 1"/>
    <property type="match status" value="1"/>
</dbReference>
<dbReference type="InterPro" id="IPR044878">
    <property type="entry name" value="UbiA_sf"/>
</dbReference>
<evidence type="ECO:0000313" key="10">
    <source>
        <dbReference type="EMBL" id="MPM68430.1"/>
    </source>
</evidence>
<comment type="caution">
    <text evidence="10">The sequence shown here is derived from an EMBL/GenBank/DDBJ whole genome shotgun (WGS) entry which is preliminary data.</text>
</comment>
<keyword evidence="3" id="KW-0474">Menaquinone biosynthesis</keyword>
<evidence type="ECO:0000256" key="4">
    <source>
        <dbReference type="ARBA" id="ARBA00022475"/>
    </source>
</evidence>
<gene>
    <name evidence="10" type="primary">menA_22</name>
    <name evidence="10" type="ORF">SDC9_115362</name>
</gene>
<dbReference type="HAMAP" id="MF_01937">
    <property type="entry name" value="MenA_1"/>
    <property type="match status" value="1"/>
</dbReference>
<keyword evidence="5 10" id="KW-0808">Transferase</keyword>
<dbReference type="GO" id="GO:0046428">
    <property type="term" value="F:1,4-dihydroxy-2-naphthoate polyprenyltransferase activity"/>
    <property type="evidence" value="ECO:0007669"/>
    <property type="project" value="UniProtKB-EC"/>
</dbReference>
<dbReference type="GO" id="GO:0042371">
    <property type="term" value="P:vitamin K biosynthetic process"/>
    <property type="evidence" value="ECO:0007669"/>
    <property type="project" value="TreeGrafter"/>
</dbReference>
<feature type="transmembrane region" description="Helical" evidence="9">
    <location>
        <begin position="226"/>
        <end position="243"/>
    </location>
</feature>
<feature type="transmembrane region" description="Helical" evidence="9">
    <location>
        <begin position="249"/>
        <end position="270"/>
    </location>
</feature>
<feature type="transmembrane region" description="Helical" evidence="9">
    <location>
        <begin position="279"/>
        <end position="298"/>
    </location>
</feature>
<evidence type="ECO:0000256" key="9">
    <source>
        <dbReference type="SAM" id="Phobius"/>
    </source>
</evidence>
<proteinExistence type="inferred from homology"/>
<dbReference type="NCBIfam" id="NF004751">
    <property type="entry name" value="PRK06080.1-3"/>
    <property type="match status" value="1"/>
</dbReference>
<name>A0A645BSM5_9ZZZZ</name>
<dbReference type="Gene3D" id="1.10.357.140">
    <property type="entry name" value="UbiA prenyltransferase"/>
    <property type="match status" value="1"/>
</dbReference>
<organism evidence="10">
    <name type="scientific">bioreactor metagenome</name>
    <dbReference type="NCBI Taxonomy" id="1076179"/>
    <lineage>
        <taxon>unclassified sequences</taxon>
        <taxon>metagenomes</taxon>
        <taxon>ecological metagenomes</taxon>
    </lineage>
</organism>
<dbReference type="EMBL" id="VSSQ01022253">
    <property type="protein sequence ID" value="MPM68430.1"/>
    <property type="molecule type" value="Genomic_DNA"/>
</dbReference>
<dbReference type="PIRSF" id="PIRSF005355">
    <property type="entry name" value="UBIAD1"/>
    <property type="match status" value="1"/>
</dbReference>
<keyword evidence="4" id="KW-1003">Cell membrane</keyword>
<dbReference type="UniPathway" id="UPA00079"/>
<evidence type="ECO:0000256" key="3">
    <source>
        <dbReference type="ARBA" id="ARBA00022428"/>
    </source>
</evidence>
<reference evidence="10" key="1">
    <citation type="submission" date="2019-08" db="EMBL/GenBank/DDBJ databases">
        <authorList>
            <person name="Kucharzyk K."/>
            <person name="Murdoch R.W."/>
            <person name="Higgins S."/>
            <person name="Loffler F."/>
        </authorList>
    </citation>
    <scope>NUCLEOTIDE SEQUENCE</scope>
</reference>
<dbReference type="InterPro" id="IPR004657">
    <property type="entry name" value="MenA"/>
</dbReference>